<sequence length="115" mass="13205">MSRESYNFTPSVPEPIETVAPINHPYHGDYPSVHFQTNHTSVNPLLLRACGDSTPTEPVMHLKFHLLAEAELRARKREGFIKSYHTEAFPLESGRVKRFFSFPSVLMCLYISRDI</sequence>
<reference evidence="1 2" key="1">
    <citation type="submission" date="2021-06" db="EMBL/GenBank/DDBJ databases">
        <title>Caerostris darwini draft genome.</title>
        <authorList>
            <person name="Kono N."/>
            <person name="Arakawa K."/>
        </authorList>
    </citation>
    <scope>NUCLEOTIDE SEQUENCE [LARGE SCALE GENOMIC DNA]</scope>
</reference>
<protein>
    <submittedName>
        <fullName evidence="1">Uncharacterized protein</fullName>
    </submittedName>
</protein>
<proteinExistence type="predicted"/>
<name>A0AAV4S998_9ARAC</name>
<dbReference type="Proteomes" id="UP001054837">
    <property type="component" value="Unassembled WGS sequence"/>
</dbReference>
<evidence type="ECO:0000313" key="1">
    <source>
        <dbReference type="EMBL" id="GIY29939.1"/>
    </source>
</evidence>
<comment type="caution">
    <text evidence="1">The sequence shown here is derived from an EMBL/GenBank/DDBJ whole genome shotgun (WGS) entry which is preliminary data.</text>
</comment>
<organism evidence="1 2">
    <name type="scientific">Caerostris darwini</name>
    <dbReference type="NCBI Taxonomy" id="1538125"/>
    <lineage>
        <taxon>Eukaryota</taxon>
        <taxon>Metazoa</taxon>
        <taxon>Ecdysozoa</taxon>
        <taxon>Arthropoda</taxon>
        <taxon>Chelicerata</taxon>
        <taxon>Arachnida</taxon>
        <taxon>Araneae</taxon>
        <taxon>Araneomorphae</taxon>
        <taxon>Entelegynae</taxon>
        <taxon>Araneoidea</taxon>
        <taxon>Araneidae</taxon>
        <taxon>Caerostris</taxon>
    </lineage>
</organism>
<accession>A0AAV4S998</accession>
<keyword evidence="2" id="KW-1185">Reference proteome</keyword>
<gene>
    <name evidence="1" type="ORF">CDAR_101721</name>
</gene>
<dbReference type="AlphaFoldDB" id="A0AAV4S998"/>
<dbReference type="EMBL" id="BPLQ01007416">
    <property type="protein sequence ID" value="GIY29939.1"/>
    <property type="molecule type" value="Genomic_DNA"/>
</dbReference>
<evidence type="ECO:0000313" key="2">
    <source>
        <dbReference type="Proteomes" id="UP001054837"/>
    </source>
</evidence>